<dbReference type="EMBL" id="CM010722">
    <property type="protein sequence ID" value="RZC75491.1"/>
    <property type="molecule type" value="Genomic_DNA"/>
</dbReference>
<protein>
    <submittedName>
        <fullName evidence="1">Uncharacterized protein</fullName>
    </submittedName>
</protein>
<reference evidence="1 2" key="1">
    <citation type="journal article" date="2018" name="Science">
        <title>The opium poppy genome and morphinan production.</title>
        <authorList>
            <person name="Guo L."/>
            <person name="Winzer T."/>
            <person name="Yang X."/>
            <person name="Li Y."/>
            <person name="Ning Z."/>
            <person name="He Z."/>
            <person name="Teodor R."/>
            <person name="Lu Y."/>
            <person name="Bowser T.A."/>
            <person name="Graham I.A."/>
            <person name="Ye K."/>
        </authorList>
    </citation>
    <scope>NUCLEOTIDE SEQUENCE [LARGE SCALE GENOMIC DNA]</scope>
    <source>
        <strain evidence="2">cv. HN1</strain>
        <tissue evidence="1">Leaves</tissue>
    </source>
</reference>
<organism evidence="1 2">
    <name type="scientific">Papaver somniferum</name>
    <name type="common">Opium poppy</name>
    <dbReference type="NCBI Taxonomy" id="3469"/>
    <lineage>
        <taxon>Eukaryota</taxon>
        <taxon>Viridiplantae</taxon>
        <taxon>Streptophyta</taxon>
        <taxon>Embryophyta</taxon>
        <taxon>Tracheophyta</taxon>
        <taxon>Spermatophyta</taxon>
        <taxon>Magnoliopsida</taxon>
        <taxon>Ranunculales</taxon>
        <taxon>Papaveraceae</taxon>
        <taxon>Papaveroideae</taxon>
        <taxon>Papaver</taxon>
    </lineage>
</organism>
<sequence length="52" mass="5864">MAYMIQNANHMDALWSYPAMIPFEKSFQDHPLPWLSVNALISLGPITISKCA</sequence>
<dbReference type="AlphaFoldDB" id="A0A4Y7KTP6"/>
<name>A0A4Y7KTP6_PAPSO</name>
<gene>
    <name evidence="1" type="ORF">C5167_050979</name>
</gene>
<dbReference type="Proteomes" id="UP000316621">
    <property type="component" value="Chromosome 8"/>
</dbReference>
<accession>A0A4Y7KTP6</accession>
<dbReference type="Gramene" id="RZC75491">
    <property type="protein sequence ID" value="RZC75491"/>
    <property type="gene ID" value="C5167_050979"/>
</dbReference>
<evidence type="ECO:0000313" key="1">
    <source>
        <dbReference type="EMBL" id="RZC75491.1"/>
    </source>
</evidence>
<proteinExistence type="predicted"/>
<evidence type="ECO:0000313" key="2">
    <source>
        <dbReference type="Proteomes" id="UP000316621"/>
    </source>
</evidence>
<keyword evidence="2" id="KW-1185">Reference proteome</keyword>